<evidence type="ECO:0000256" key="3">
    <source>
        <dbReference type="ARBA" id="ARBA00023125"/>
    </source>
</evidence>
<dbReference type="CDD" id="cd17246">
    <property type="entry name" value="RMtype1_S_SonII-TRD2-CR2_like"/>
    <property type="match status" value="1"/>
</dbReference>
<proteinExistence type="inferred from homology"/>
<gene>
    <name evidence="5" type="ORF">NG799_22095</name>
</gene>
<feature type="domain" description="Type I restriction modification DNA specificity" evidence="4">
    <location>
        <begin position="2"/>
        <end position="165"/>
    </location>
</feature>
<name>A0ABT2MW88_9CYAN</name>
<dbReference type="PANTHER" id="PTHR30408">
    <property type="entry name" value="TYPE-1 RESTRICTION ENZYME ECOKI SPECIFICITY PROTEIN"/>
    <property type="match status" value="1"/>
</dbReference>
<dbReference type="Proteomes" id="UP001525890">
    <property type="component" value="Unassembled WGS sequence"/>
</dbReference>
<sequence>MMKGWEKYTLGDIYDVRDGTHDSPKYQPQGYPLITSKNLKNNGLNFEKVQYISEQDYNKINERSAVHKGDILLAMIGTIGNPVVVEVEPQFAIKNVALIKVPKNQNSYFLKYYLQTLYVESKMCREAKGTTQKFVGLGYLRNFPIFLPPLPEQKRIVAILDEAFEGIDAAIANTEKNLANARELFESYLNGVFTEKGEGWVEKKLHEILTRQPRNGWSPPANNHSPTGTPVLTLSAVTGFHFNQYKRKFTNAPTKKDAHYWLKNGEFLISRSNTPELVGHVAICENLVTPTICCDLIMKMQIDSSQADTKFIYWYFRTCKMRNLITSSAQGANPTMKKINKGIVQNLPVTFPSIQKQKNIANILDDFYLNTQELESIYQRKLEALKELKQSILEKAFTGELTGDVAKEVADTSKEIAA</sequence>
<dbReference type="EMBL" id="JAMXFF010000040">
    <property type="protein sequence ID" value="MCT7969008.1"/>
    <property type="molecule type" value="Genomic_DNA"/>
</dbReference>
<dbReference type="Gene3D" id="3.90.220.20">
    <property type="entry name" value="DNA methylase specificity domains"/>
    <property type="match status" value="2"/>
</dbReference>
<keyword evidence="6" id="KW-1185">Reference proteome</keyword>
<dbReference type="InterPro" id="IPR044946">
    <property type="entry name" value="Restrct_endonuc_typeI_TRD_sf"/>
</dbReference>
<dbReference type="InterPro" id="IPR000055">
    <property type="entry name" value="Restrct_endonuc_typeI_TRD"/>
</dbReference>
<reference evidence="5 6" key="1">
    <citation type="journal article" date="2022" name="Front. Microbiol.">
        <title>High genomic differentiation and limited gene flow indicate recent cryptic speciation within the genus Laspinema (cyanobacteria).</title>
        <authorList>
            <person name="Stanojkovic A."/>
            <person name="Skoupy S."/>
            <person name="Skaloud P."/>
            <person name="Dvorak P."/>
        </authorList>
    </citation>
    <scope>NUCLEOTIDE SEQUENCE [LARGE SCALE GENOMIC DNA]</scope>
    <source>
        <strain evidence="5 6">D2a</strain>
    </source>
</reference>
<comment type="caution">
    <text evidence="5">The sequence shown here is derived from an EMBL/GenBank/DDBJ whole genome shotgun (WGS) entry which is preliminary data.</text>
</comment>
<evidence type="ECO:0000259" key="4">
    <source>
        <dbReference type="Pfam" id="PF01420"/>
    </source>
</evidence>
<dbReference type="RefSeq" id="WP_368008490.1">
    <property type="nucleotide sequence ID" value="NZ_JAMXFF010000040.1"/>
</dbReference>
<dbReference type="GO" id="GO:0016787">
    <property type="term" value="F:hydrolase activity"/>
    <property type="evidence" value="ECO:0007669"/>
    <property type="project" value="UniProtKB-KW"/>
</dbReference>
<evidence type="ECO:0000256" key="2">
    <source>
        <dbReference type="ARBA" id="ARBA00022747"/>
    </source>
</evidence>
<evidence type="ECO:0000256" key="1">
    <source>
        <dbReference type="ARBA" id="ARBA00010923"/>
    </source>
</evidence>
<comment type="similarity">
    <text evidence="1">Belongs to the type-I restriction system S methylase family.</text>
</comment>
<keyword evidence="5" id="KW-0540">Nuclease</keyword>
<dbReference type="GO" id="GO:0004519">
    <property type="term" value="F:endonuclease activity"/>
    <property type="evidence" value="ECO:0007669"/>
    <property type="project" value="UniProtKB-KW"/>
</dbReference>
<evidence type="ECO:0000313" key="6">
    <source>
        <dbReference type="Proteomes" id="UP001525890"/>
    </source>
</evidence>
<dbReference type="Pfam" id="PF01420">
    <property type="entry name" value="Methylase_S"/>
    <property type="match status" value="2"/>
</dbReference>
<organism evidence="5 6">
    <name type="scientific">Laspinema palackyanum D2a</name>
    <dbReference type="NCBI Taxonomy" id="2953684"/>
    <lineage>
        <taxon>Bacteria</taxon>
        <taxon>Bacillati</taxon>
        <taxon>Cyanobacteriota</taxon>
        <taxon>Cyanophyceae</taxon>
        <taxon>Oscillatoriophycideae</taxon>
        <taxon>Oscillatoriales</taxon>
        <taxon>Laspinemataceae</taxon>
        <taxon>Laspinema</taxon>
        <taxon>Laspinema palackyanum</taxon>
    </lineage>
</organism>
<dbReference type="PANTHER" id="PTHR30408:SF12">
    <property type="entry name" value="TYPE I RESTRICTION ENZYME MJAVIII SPECIFICITY SUBUNIT"/>
    <property type="match status" value="1"/>
</dbReference>
<dbReference type="CDD" id="cd17261">
    <property type="entry name" value="RMtype1_S_EcoKI-TRD2-CR2_like"/>
    <property type="match status" value="1"/>
</dbReference>
<accession>A0ABT2MW88</accession>
<keyword evidence="5" id="KW-0378">Hydrolase</keyword>
<evidence type="ECO:0000313" key="5">
    <source>
        <dbReference type="EMBL" id="MCT7969008.1"/>
    </source>
</evidence>
<protein>
    <submittedName>
        <fullName evidence="5">Restriction endonuclease subunit S</fullName>
        <ecNumber evidence="5">3.1.21.-</ecNumber>
    </submittedName>
</protein>
<keyword evidence="2" id="KW-0680">Restriction system</keyword>
<dbReference type="SUPFAM" id="SSF116734">
    <property type="entry name" value="DNA methylase specificity domain"/>
    <property type="match status" value="2"/>
</dbReference>
<keyword evidence="3" id="KW-0238">DNA-binding</keyword>
<dbReference type="EC" id="3.1.21.-" evidence="5"/>
<dbReference type="InterPro" id="IPR052021">
    <property type="entry name" value="Type-I_RS_S_subunit"/>
</dbReference>
<keyword evidence="5" id="KW-0255">Endonuclease</keyword>
<feature type="domain" description="Type I restriction modification DNA specificity" evidence="4">
    <location>
        <begin position="198"/>
        <end position="376"/>
    </location>
</feature>